<dbReference type="SUPFAM" id="SSF52172">
    <property type="entry name" value="CheY-like"/>
    <property type="match status" value="1"/>
</dbReference>
<dbReference type="AlphaFoldDB" id="A0A512BFQ7"/>
<protein>
    <recommendedName>
        <fullName evidence="3">Response regulatory domain-containing protein</fullName>
    </recommendedName>
</protein>
<gene>
    <name evidence="1" type="ORF">SAE01_32880</name>
</gene>
<dbReference type="InterPro" id="IPR011006">
    <property type="entry name" value="CheY-like_superfamily"/>
</dbReference>
<keyword evidence="2" id="KW-1185">Reference proteome</keyword>
<name>A0A512BFQ7_9BACT</name>
<reference evidence="1 2" key="1">
    <citation type="submission" date="2019-07" db="EMBL/GenBank/DDBJ databases">
        <title>Whole genome shotgun sequence of Segetibacter aerophilus NBRC 106135.</title>
        <authorList>
            <person name="Hosoyama A."/>
            <person name="Uohara A."/>
            <person name="Ohji S."/>
            <person name="Ichikawa N."/>
        </authorList>
    </citation>
    <scope>NUCLEOTIDE SEQUENCE [LARGE SCALE GENOMIC DNA]</scope>
    <source>
        <strain evidence="1 2">NBRC 106135</strain>
    </source>
</reference>
<organism evidence="1 2">
    <name type="scientific">Segetibacter aerophilus</name>
    <dbReference type="NCBI Taxonomy" id="670293"/>
    <lineage>
        <taxon>Bacteria</taxon>
        <taxon>Pseudomonadati</taxon>
        <taxon>Bacteroidota</taxon>
        <taxon>Chitinophagia</taxon>
        <taxon>Chitinophagales</taxon>
        <taxon>Chitinophagaceae</taxon>
        <taxon>Segetibacter</taxon>
    </lineage>
</organism>
<comment type="caution">
    <text evidence="1">The sequence shown here is derived from an EMBL/GenBank/DDBJ whole genome shotgun (WGS) entry which is preliminary data.</text>
</comment>
<evidence type="ECO:0008006" key="3">
    <source>
        <dbReference type="Google" id="ProtNLM"/>
    </source>
</evidence>
<sequence>MNYLLKTTLSESYSLIPADDIAAGITKLKTIGNIDLLIVDADFETQESVDLIQFLSNSSLYSKPVILLLTDQKIIKKFDQDILPHYFLKPFDPVKLIAAANKILQQQALTYVA</sequence>
<dbReference type="EMBL" id="BJYT01000013">
    <property type="protein sequence ID" value="GEO10792.1"/>
    <property type="molecule type" value="Genomic_DNA"/>
</dbReference>
<dbReference type="Proteomes" id="UP000321513">
    <property type="component" value="Unassembled WGS sequence"/>
</dbReference>
<proteinExistence type="predicted"/>
<accession>A0A512BFQ7</accession>
<evidence type="ECO:0000313" key="2">
    <source>
        <dbReference type="Proteomes" id="UP000321513"/>
    </source>
</evidence>
<evidence type="ECO:0000313" key="1">
    <source>
        <dbReference type="EMBL" id="GEO10792.1"/>
    </source>
</evidence>
<dbReference type="Gene3D" id="3.40.50.2300">
    <property type="match status" value="1"/>
</dbReference>